<dbReference type="Pfam" id="PF07956">
    <property type="entry name" value="DUF1690"/>
    <property type="match status" value="1"/>
</dbReference>
<dbReference type="EMBL" id="HE978316">
    <property type="protein sequence ID" value="CCK69306.1"/>
    <property type="molecule type" value="Genomic_DNA"/>
</dbReference>
<keyword evidence="2" id="KW-1185">Reference proteome</keyword>
<dbReference type="GO" id="GO:0061617">
    <property type="term" value="C:MICOS complex"/>
    <property type="evidence" value="ECO:0007669"/>
    <property type="project" value="EnsemblFungi"/>
</dbReference>
<evidence type="ECO:0000313" key="1">
    <source>
        <dbReference type="EMBL" id="CCK69306.1"/>
    </source>
</evidence>
<accession>J7S5Q3</accession>
<dbReference type="GO" id="GO:0044284">
    <property type="term" value="C:mitochondrial crista junction"/>
    <property type="evidence" value="ECO:0007669"/>
    <property type="project" value="EnsemblFungi"/>
</dbReference>
<organism evidence="1 2">
    <name type="scientific">Huiozyma naganishii (strain ATCC MYA-139 / BCRC 22969 / CBS 8797 / KCTC 17520 / NBRC 10181 / NCYC 3082 / Yp74L-3)</name>
    <name type="common">Yeast</name>
    <name type="synonym">Kazachstania naganishii</name>
    <dbReference type="NCBI Taxonomy" id="1071383"/>
    <lineage>
        <taxon>Eukaryota</taxon>
        <taxon>Fungi</taxon>
        <taxon>Dikarya</taxon>
        <taxon>Ascomycota</taxon>
        <taxon>Saccharomycotina</taxon>
        <taxon>Saccharomycetes</taxon>
        <taxon>Saccharomycetales</taxon>
        <taxon>Saccharomycetaceae</taxon>
        <taxon>Huiozyma</taxon>
    </lineage>
</organism>
<dbReference type="InterPro" id="IPR012471">
    <property type="entry name" value="DUF1690"/>
</dbReference>
<dbReference type="GO" id="GO:0042407">
    <property type="term" value="P:cristae formation"/>
    <property type="evidence" value="ECO:0007669"/>
    <property type="project" value="EnsemblFungi"/>
</dbReference>
<name>J7S5Q3_HUIN7</name>
<dbReference type="eggNOG" id="ENOG502SDJV">
    <property type="taxonomic scope" value="Eukaryota"/>
</dbReference>
<sequence length="152" mass="17304">MGAQASKPEDSAVFAIDSTLKLSDDIVSKLQHSTETDFSRREDAERFIEEKVAQKLTRLEKDALRKFEDTLDTSLILTEIENDPLSSKKLDAKILTLSDNLKKLDERDEQKLKQIGTKGQEVRNKLAQCLADNKGKPLNCYEYIEQFKKIIG</sequence>
<proteinExistence type="predicted"/>
<dbReference type="HOGENOM" id="CLU_093897_3_0_1"/>
<protein>
    <recommendedName>
        <fullName evidence="3">MICOS complex subunit MIC19</fullName>
    </recommendedName>
</protein>
<dbReference type="OMA" id="TDFTRQQ"/>
<reference evidence="1 2" key="1">
    <citation type="journal article" date="2011" name="Proc. Natl. Acad. Sci. U.S.A.">
        <title>Evolutionary erosion of yeast sex chromosomes by mating-type switching accidents.</title>
        <authorList>
            <person name="Gordon J.L."/>
            <person name="Armisen D."/>
            <person name="Proux-Wera E."/>
            <person name="Oheigeartaigh S.S."/>
            <person name="Byrne K.P."/>
            <person name="Wolfe K.H."/>
        </authorList>
    </citation>
    <scope>NUCLEOTIDE SEQUENCE [LARGE SCALE GENOMIC DNA]</scope>
    <source>
        <strain evidence="2">ATCC MYA-139 / BCRC 22969 / CBS 8797 / CCRC 22969 / KCTC 17520 / NBRC 10181 / NCYC 3082</strain>
    </source>
</reference>
<dbReference type="KEGG" id="kng:KNAG_0C01930"/>
<evidence type="ECO:0000313" key="2">
    <source>
        <dbReference type="Proteomes" id="UP000006310"/>
    </source>
</evidence>
<gene>
    <name evidence="1" type="primary">KNAG0C01930</name>
    <name evidence="1" type="ordered locus">KNAG_0C01930</name>
</gene>
<dbReference type="Proteomes" id="UP000006310">
    <property type="component" value="Chromosome 3"/>
</dbReference>
<dbReference type="GeneID" id="34524986"/>
<evidence type="ECO:0008006" key="3">
    <source>
        <dbReference type="Google" id="ProtNLM"/>
    </source>
</evidence>
<dbReference type="RefSeq" id="XP_022463552.1">
    <property type="nucleotide sequence ID" value="XM_022606903.1"/>
</dbReference>
<reference evidence="2" key="2">
    <citation type="submission" date="2012-08" db="EMBL/GenBank/DDBJ databases">
        <title>Genome sequence of Kazachstania naganishii.</title>
        <authorList>
            <person name="Gordon J.L."/>
            <person name="Armisen D."/>
            <person name="Proux-Wera E."/>
            <person name="OhEigeartaigh S.S."/>
            <person name="Byrne K.P."/>
            <person name="Wolfe K.H."/>
        </authorList>
    </citation>
    <scope>NUCLEOTIDE SEQUENCE [LARGE SCALE GENOMIC DNA]</scope>
    <source>
        <strain evidence="2">ATCC MYA-139 / BCRC 22969 / CBS 8797 / CCRC 22969 / KCTC 17520 / NBRC 10181 / NCYC 3082</strain>
    </source>
</reference>
<dbReference type="STRING" id="1071383.J7S5Q3"/>
<dbReference type="OrthoDB" id="5544375at2759"/>
<dbReference type="AlphaFoldDB" id="J7S5Q3"/>